<comment type="caution">
    <text evidence="3">The sequence shown here is derived from an EMBL/GenBank/DDBJ whole genome shotgun (WGS) entry which is preliminary data.</text>
</comment>
<gene>
    <name evidence="3" type="ORF">HMPREF3185_01346</name>
</gene>
<evidence type="ECO:0000313" key="4">
    <source>
        <dbReference type="Proteomes" id="UP000070224"/>
    </source>
</evidence>
<feature type="domain" description="Putative carbohydrate metabolism" evidence="2">
    <location>
        <begin position="72"/>
        <end position="291"/>
    </location>
</feature>
<evidence type="ECO:0000256" key="1">
    <source>
        <dbReference type="SAM" id="SignalP"/>
    </source>
</evidence>
<dbReference type="PROSITE" id="PS51257">
    <property type="entry name" value="PROKAR_LIPOPROTEIN"/>
    <property type="match status" value="1"/>
</dbReference>
<name>A0A134B6D1_9PORP</name>
<dbReference type="InterPro" id="IPR025112">
    <property type="entry name" value="PCMD"/>
</dbReference>
<dbReference type="Gene3D" id="2.60.120.890">
    <property type="entry name" value="BT2081, beta-jelly-roll domain"/>
    <property type="match status" value="1"/>
</dbReference>
<dbReference type="Proteomes" id="UP000070224">
    <property type="component" value="Unassembled WGS sequence"/>
</dbReference>
<organism evidence="3 4">
    <name type="scientific">Porphyromonas somerae</name>
    <dbReference type="NCBI Taxonomy" id="322095"/>
    <lineage>
        <taxon>Bacteria</taxon>
        <taxon>Pseudomonadati</taxon>
        <taxon>Bacteroidota</taxon>
        <taxon>Bacteroidia</taxon>
        <taxon>Bacteroidales</taxon>
        <taxon>Porphyromonadaceae</taxon>
        <taxon>Porphyromonas</taxon>
    </lineage>
</organism>
<dbReference type="STRING" id="322095.HMPREF3185_01346"/>
<keyword evidence="1" id="KW-0732">Signal</keyword>
<feature type="chain" id="PRO_5007462338" description="Putative carbohydrate metabolism domain-containing protein" evidence="1">
    <location>
        <begin position="21"/>
        <end position="299"/>
    </location>
</feature>
<sequence length="299" mass="33167">MLMKRISTSLALMALAVAFASCDDPITRKERSLIDRQYKEGVLTASQSFDFTRWIDVSKGAYRLPAISADEDAKNTYWASASNQGYTMLSSSPTDYPVVPLEENGAAHGAIIRSIKGFYFFGIGTNVIAGALYTGQVDARNLVGKPLESTLFGQPYSSGIPEIVDFTYQYKAGEKVIHGQDKKVELPSEDHAAVSAVFYEVTDDASYLNGVTLQTDARIVAKGYVELEPTTPADTWQTYRLRLTPVDEARYEAVDFTKKKYRLALVFSSSFRGAEYIGAVGSELRLREVKLQDRIKPHH</sequence>
<feature type="signal peptide" evidence="1">
    <location>
        <begin position="1"/>
        <end position="20"/>
    </location>
</feature>
<accession>A0A134B6D1</accession>
<proteinExistence type="predicted"/>
<evidence type="ECO:0000259" key="2">
    <source>
        <dbReference type="Pfam" id="PF13201"/>
    </source>
</evidence>
<dbReference type="Pfam" id="PF13201">
    <property type="entry name" value="PCMD"/>
    <property type="match status" value="1"/>
</dbReference>
<dbReference type="PATRIC" id="fig|322095.3.peg.1330"/>
<reference evidence="4" key="1">
    <citation type="submission" date="2016-01" db="EMBL/GenBank/DDBJ databases">
        <authorList>
            <person name="Mitreva M."/>
            <person name="Pepin K.H."/>
            <person name="Mihindukulasuriya K.A."/>
            <person name="Fulton R."/>
            <person name="Fronick C."/>
            <person name="O'Laughlin M."/>
            <person name="Miner T."/>
            <person name="Herter B."/>
            <person name="Rosa B.A."/>
            <person name="Cordes M."/>
            <person name="Tomlinson C."/>
            <person name="Wollam A."/>
            <person name="Palsikar V.B."/>
            <person name="Mardis E.R."/>
            <person name="Wilson R.K."/>
        </authorList>
    </citation>
    <scope>NUCLEOTIDE SEQUENCE [LARGE SCALE GENOMIC DNA]</scope>
    <source>
        <strain evidence="4">KA00683</strain>
    </source>
</reference>
<protein>
    <recommendedName>
        <fullName evidence="2">Putative carbohydrate metabolism domain-containing protein</fullName>
    </recommendedName>
</protein>
<evidence type="ECO:0000313" key="3">
    <source>
        <dbReference type="EMBL" id="KXB75498.1"/>
    </source>
</evidence>
<dbReference type="AlphaFoldDB" id="A0A134B6D1"/>
<dbReference type="EMBL" id="LSDK01000091">
    <property type="protein sequence ID" value="KXB75498.1"/>
    <property type="molecule type" value="Genomic_DNA"/>
</dbReference>
<keyword evidence="4" id="KW-1185">Reference proteome</keyword>
<dbReference type="InterPro" id="IPR038653">
    <property type="entry name" value="Put_CMD_sf"/>
</dbReference>